<dbReference type="EMBL" id="MU003497">
    <property type="protein sequence ID" value="KAF2474528.1"/>
    <property type="molecule type" value="Genomic_DNA"/>
</dbReference>
<reference evidence="1" key="1">
    <citation type="journal article" date="2020" name="Stud. Mycol.">
        <title>101 Dothideomycetes genomes: a test case for predicting lifestyles and emergence of pathogens.</title>
        <authorList>
            <person name="Haridas S."/>
            <person name="Albert R."/>
            <person name="Binder M."/>
            <person name="Bloem J."/>
            <person name="Labutti K."/>
            <person name="Salamov A."/>
            <person name="Andreopoulos B."/>
            <person name="Baker S."/>
            <person name="Barry K."/>
            <person name="Bills G."/>
            <person name="Bluhm B."/>
            <person name="Cannon C."/>
            <person name="Castanera R."/>
            <person name="Culley D."/>
            <person name="Daum C."/>
            <person name="Ezra D."/>
            <person name="Gonzalez J."/>
            <person name="Henrissat B."/>
            <person name="Kuo A."/>
            <person name="Liang C."/>
            <person name="Lipzen A."/>
            <person name="Lutzoni F."/>
            <person name="Magnuson J."/>
            <person name="Mondo S."/>
            <person name="Nolan M."/>
            <person name="Ohm R."/>
            <person name="Pangilinan J."/>
            <person name="Park H.-J."/>
            <person name="Ramirez L."/>
            <person name="Alfaro M."/>
            <person name="Sun H."/>
            <person name="Tritt A."/>
            <person name="Yoshinaga Y."/>
            <person name="Zwiers L.-H."/>
            <person name="Turgeon B."/>
            <person name="Goodwin S."/>
            <person name="Spatafora J."/>
            <person name="Crous P."/>
            <person name="Grigoriev I."/>
        </authorList>
    </citation>
    <scope>NUCLEOTIDE SEQUENCE</scope>
    <source>
        <strain evidence="1">ATCC 200398</strain>
    </source>
</reference>
<evidence type="ECO:0000313" key="2">
    <source>
        <dbReference type="Proteomes" id="UP000799755"/>
    </source>
</evidence>
<proteinExistence type="predicted"/>
<dbReference type="Proteomes" id="UP000799755">
    <property type="component" value="Unassembled WGS sequence"/>
</dbReference>
<name>A0ACB6R5H3_9PLEO</name>
<accession>A0ACB6R5H3</accession>
<protein>
    <submittedName>
        <fullName evidence="1">Uncharacterized protein</fullName>
    </submittedName>
</protein>
<sequence length="571" mass="64514">MQENALDYLPFHQEICTNLGILYYSVFFRSLIAPFLLTTVQWTPGCDIPASTSQLKQSRIYLESSFSLLESSSPLKYYLPFHKKQVQATLILKMIQNYVHHILSNIKPRPLLSYLSLLLPILAKILVFGFPGQAAAAAHAEVWHVVFAFGLESGNAGTMFSAGREMAEDEESIAVGAEHLRTMGADEQVEVVSTRLVAYVRLVVTTVEHMPLTLYAFSGSKIRGKGSVMTWFERSQVQLNGSVSCGDNIGEFTSTPRILKELEYPPTSTKKDSRDMICSSRQKFASSMSRIILFVSGPWTALDTLDKTKTMSEIPRLLELSGSDHFCYISQSTIKTSICDYITPDYRDNDSLSIVLHYARKLTAQKARNHQLRNLDYPYGSNHFAKTHSRTCEESTLASANWNVRPQVGYKVRYKKLADSSVGWLQGLPIARRKHLTDRRLSGLAHSKLDEVIVNENIELLPTRRNPTKDPCESAIVNGYAQDTRLNAHAQNENERVRILEHLKEIMYRVSAQEKICLIEGWSRTITNIKLERCGGIEVTADTILREYNSQSFRGKSKEKNGEQHDCSIQK</sequence>
<gene>
    <name evidence="1" type="ORF">BDR25DRAFT_351047</name>
</gene>
<organism evidence="1 2">
    <name type="scientific">Lindgomyces ingoldianus</name>
    <dbReference type="NCBI Taxonomy" id="673940"/>
    <lineage>
        <taxon>Eukaryota</taxon>
        <taxon>Fungi</taxon>
        <taxon>Dikarya</taxon>
        <taxon>Ascomycota</taxon>
        <taxon>Pezizomycotina</taxon>
        <taxon>Dothideomycetes</taxon>
        <taxon>Pleosporomycetidae</taxon>
        <taxon>Pleosporales</taxon>
        <taxon>Lindgomycetaceae</taxon>
        <taxon>Lindgomyces</taxon>
    </lineage>
</organism>
<evidence type="ECO:0000313" key="1">
    <source>
        <dbReference type="EMBL" id="KAF2474528.1"/>
    </source>
</evidence>
<keyword evidence="2" id="KW-1185">Reference proteome</keyword>
<comment type="caution">
    <text evidence="1">The sequence shown here is derived from an EMBL/GenBank/DDBJ whole genome shotgun (WGS) entry which is preliminary data.</text>
</comment>